<gene>
    <name evidence="1" type="ORF">PHYPA_000414</name>
</gene>
<reference evidence="1 3" key="1">
    <citation type="journal article" date="2008" name="Science">
        <title>The Physcomitrella genome reveals evolutionary insights into the conquest of land by plants.</title>
        <authorList>
            <person name="Rensing S."/>
            <person name="Lang D."/>
            <person name="Zimmer A."/>
            <person name="Terry A."/>
            <person name="Salamov A."/>
            <person name="Shapiro H."/>
            <person name="Nishiyama T."/>
            <person name="Perroud P.-F."/>
            <person name="Lindquist E."/>
            <person name="Kamisugi Y."/>
            <person name="Tanahashi T."/>
            <person name="Sakakibara K."/>
            <person name="Fujita T."/>
            <person name="Oishi K."/>
            <person name="Shin-I T."/>
            <person name="Kuroki Y."/>
            <person name="Toyoda A."/>
            <person name="Suzuki Y."/>
            <person name="Hashimoto A."/>
            <person name="Yamaguchi K."/>
            <person name="Sugano A."/>
            <person name="Kohara Y."/>
            <person name="Fujiyama A."/>
            <person name="Anterola A."/>
            <person name="Aoki S."/>
            <person name="Ashton N."/>
            <person name="Barbazuk W.B."/>
            <person name="Barker E."/>
            <person name="Bennetzen J."/>
            <person name="Bezanilla M."/>
            <person name="Blankenship R."/>
            <person name="Cho S.H."/>
            <person name="Dutcher S."/>
            <person name="Estelle M."/>
            <person name="Fawcett J.A."/>
            <person name="Gundlach H."/>
            <person name="Hanada K."/>
            <person name="Heyl A."/>
            <person name="Hicks K.A."/>
            <person name="Hugh J."/>
            <person name="Lohr M."/>
            <person name="Mayer K."/>
            <person name="Melkozernov A."/>
            <person name="Murata T."/>
            <person name="Nelson D."/>
            <person name="Pils B."/>
            <person name="Prigge M."/>
            <person name="Reiss B."/>
            <person name="Renner T."/>
            <person name="Rombauts S."/>
            <person name="Rushton P."/>
            <person name="Sanderfoot A."/>
            <person name="Schween G."/>
            <person name="Shiu S.-H."/>
            <person name="Stueber K."/>
            <person name="Theodoulou F.L."/>
            <person name="Tu H."/>
            <person name="Van de Peer Y."/>
            <person name="Verrier P.J."/>
            <person name="Waters E."/>
            <person name="Wood A."/>
            <person name="Yang L."/>
            <person name="Cove D."/>
            <person name="Cuming A."/>
            <person name="Hasebe M."/>
            <person name="Lucas S."/>
            <person name="Mishler D.B."/>
            <person name="Reski R."/>
            <person name="Grigoriev I."/>
            <person name="Quatrano R.S."/>
            <person name="Boore J.L."/>
        </authorList>
    </citation>
    <scope>NUCLEOTIDE SEQUENCE [LARGE SCALE GENOMIC DNA]</scope>
    <source>
        <strain evidence="2 3">cv. Gransden 2004</strain>
    </source>
</reference>
<dbReference type="AlphaFoldDB" id="A9RZQ8"/>
<reference evidence="1 3" key="2">
    <citation type="journal article" date="2018" name="Plant J.">
        <title>The Physcomitrella patens chromosome-scale assembly reveals moss genome structure and evolution.</title>
        <authorList>
            <person name="Lang D."/>
            <person name="Ullrich K.K."/>
            <person name="Murat F."/>
            <person name="Fuchs J."/>
            <person name="Jenkins J."/>
            <person name="Haas F.B."/>
            <person name="Piednoel M."/>
            <person name="Gundlach H."/>
            <person name="Van Bel M."/>
            <person name="Meyberg R."/>
            <person name="Vives C."/>
            <person name="Morata J."/>
            <person name="Symeonidi A."/>
            <person name="Hiss M."/>
            <person name="Muchero W."/>
            <person name="Kamisugi Y."/>
            <person name="Saleh O."/>
            <person name="Blanc G."/>
            <person name="Decker E.L."/>
            <person name="van Gessel N."/>
            <person name="Grimwood J."/>
            <person name="Hayes R.D."/>
            <person name="Graham S.W."/>
            <person name="Gunter L.E."/>
            <person name="McDaniel S.F."/>
            <person name="Hoernstein S.N.W."/>
            <person name="Larsson A."/>
            <person name="Li F.W."/>
            <person name="Perroud P.F."/>
            <person name="Phillips J."/>
            <person name="Ranjan P."/>
            <person name="Rokshar D.S."/>
            <person name="Rothfels C.J."/>
            <person name="Schneider L."/>
            <person name="Shu S."/>
            <person name="Stevenson D.W."/>
            <person name="Thummler F."/>
            <person name="Tillich M."/>
            <person name="Villarreal Aguilar J.C."/>
            <person name="Widiez T."/>
            <person name="Wong G.K."/>
            <person name="Wymore A."/>
            <person name="Zhang Y."/>
            <person name="Zimmer A.D."/>
            <person name="Quatrano R.S."/>
            <person name="Mayer K.F.X."/>
            <person name="Goodstein D."/>
            <person name="Casacuberta J.M."/>
            <person name="Vandepoele K."/>
            <person name="Reski R."/>
            <person name="Cuming A.C."/>
            <person name="Tuskan G.A."/>
            <person name="Maumus F."/>
            <person name="Salse J."/>
            <person name="Schmutz J."/>
            <person name="Rensing S.A."/>
        </authorList>
    </citation>
    <scope>NUCLEOTIDE SEQUENCE [LARGE SCALE GENOMIC DNA]</scope>
    <source>
        <strain evidence="2 3">cv. Gransden 2004</strain>
    </source>
</reference>
<organism evidence="1">
    <name type="scientific">Physcomitrium patens</name>
    <name type="common">Spreading-leaved earth moss</name>
    <name type="synonym">Physcomitrella patens</name>
    <dbReference type="NCBI Taxonomy" id="3218"/>
    <lineage>
        <taxon>Eukaryota</taxon>
        <taxon>Viridiplantae</taxon>
        <taxon>Streptophyta</taxon>
        <taxon>Embryophyta</taxon>
        <taxon>Bryophyta</taxon>
        <taxon>Bryophytina</taxon>
        <taxon>Bryopsida</taxon>
        <taxon>Funariidae</taxon>
        <taxon>Funariales</taxon>
        <taxon>Funariaceae</taxon>
        <taxon>Physcomitrium</taxon>
    </lineage>
</organism>
<dbReference type="InParanoid" id="A9RZQ8"/>
<evidence type="ECO:0000313" key="2">
    <source>
        <dbReference type="EnsemblPlants" id="PAC:32969033.CDS.1"/>
    </source>
</evidence>
<keyword evidence="3" id="KW-1185">Reference proteome</keyword>
<dbReference type="EMBL" id="ABEU02000001">
    <property type="protein sequence ID" value="PNR61990.1"/>
    <property type="molecule type" value="Genomic_DNA"/>
</dbReference>
<accession>A9RZQ8</accession>
<dbReference type="HOGENOM" id="CLU_1878908_0_0_1"/>
<evidence type="ECO:0000313" key="1">
    <source>
        <dbReference type="EMBL" id="PNR61990.1"/>
    </source>
</evidence>
<sequence>MGRSGESDLQLAPRQPSPLDASVIADNIRFLVLDDRREAGPTQWHCRGEINRSRKRPWWFRPRRRRIRLASSFFSNLNRFRQLCATLVRRLPGNKLRTLIAKPQSPNKRSRKIRRIHASRTLEELSPLLCHPGAAP</sequence>
<dbReference type="Proteomes" id="UP000006727">
    <property type="component" value="Chromosome 1"/>
</dbReference>
<dbReference type="EnsemblPlants" id="Pp3c1_8915V3.1">
    <property type="protein sequence ID" value="PAC:32969033.CDS.1"/>
    <property type="gene ID" value="Pp3c1_8915"/>
</dbReference>
<evidence type="ECO:0000313" key="3">
    <source>
        <dbReference type="Proteomes" id="UP000006727"/>
    </source>
</evidence>
<protein>
    <submittedName>
        <fullName evidence="1 2">Uncharacterized protein</fullName>
    </submittedName>
</protein>
<dbReference type="PaxDb" id="3218-PP1S38_122V6.1"/>
<dbReference type="Gramene" id="Pp3c1_8915V3.1">
    <property type="protein sequence ID" value="PAC:32969033.CDS.1"/>
    <property type="gene ID" value="Pp3c1_8915"/>
</dbReference>
<proteinExistence type="predicted"/>
<reference evidence="2" key="3">
    <citation type="submission" date="2020-12" db="UniProtKB">
        <authorList>
            <consortium name="EnsemblPlants"/>
        </authorList>
    </citation>
    <scope>IDENTIFICATION</scope>
</reference>
<name>A9RZQ8_PHYPA</name>